<evidence type="ECO:0000256" key="2">
    <source>
        <dbReference type="ARBA" id="ARBA00022448"/>
    </source>
</evidence>
<dbReference type="Pfam" id="PF00127">
    <property type="entry name" value="Copper-bind"/>
    <property type="match status" value="1"/>
</dbReference>
<evidence type="ECO:0000313" key="10">
    <source>
        <dbReference type="Proteomes" id="UP001596406"/>
    </source>
</evidence>
<evidence type="ECO:0000256" key="1">
    <source>
        <dbReference type="ARBA" id="ARBA00004370"/>
    </source>
</evidence>
<keyword evidence="7" id="KW-0812">Transmembrane</keyword>
<evidence type="ECO:0000256" key="4">
    <source>
        <dbReference type="ARBA" id="ARBA00022982"/>
    </source>
</evidence>
<evidence type="ECO:0000313" key="9">
    <source>
        <dbReference type="EMBL" id="MFC6838195.1"/>
    </source>
</evidence>
<keyword evidence="7" id="KW-1133">Transmembrane helix</keyword>
<proteinExistence type="predicted"/>
<keyword evidence="5" id="KW-0186">Copper</keyword>
<accession>A0ABD5UCH8</accession>
<dbReference type="CDD" id="cd04220">
    <property type="entry name" value="Halocyanin"/>
    <property type="match status" value="1"/>
</dbReference>
<feature type="transmembrane region" description="Helical" evidence="7">
    <location>
        <begin position="172"/>
        <end position="191"/>
    </location>
</feature>
<protein>
    <submittedName>
        <fullName evidence="9">Plastocyanin/azurin family copper-binding protein</fullName>
    </submittedName>
</protein>
<sequence>MAVRERGGDGLSRRAFVRGTLGVGALGGAASASATGEASAQAGSETVDMTDELVFDPEELSVAPGTTVTWENVGTVGHSVTAYEDEIPPAATYFASGGFEGEEAARDAYPEGDVPGGERYEYTFEVEGVYDYFCIPHESVGMVATVEVTAGGGGGDEEEGVIPGVPNAARTIGLALAALVAGFVGLAYFFLKYGDDYEGE</sequence>
<reference evidence="9 10" key="1">
    <citation type="journal article" date="2019" name="Int. J. Syst. Evol. Microbiol.">
        <title>The Global Catalogue of Microorganisms (GCM) 10K type strain sequencing project: providing services to taxonomists for standard genome sequencing and annotation.</title>
        <authorList>
            <consortium name="The Broad Institute Genomics Platform"/>
            <consortium name="The Broad Institute Genome Sequencing Center for Infectious Disease"/>
            <person name="Wu L."/>
            <person name="Ma J."/>
        </authorList>
    </citation>
    <scope>NUCLEOTIDE SEQUENCE [LARGE SCALE GENOMIC DNA]</scope>
    <source>
        <strain evidence="9 10">PSRA2</strain>
    </source>
</reference>
<dbReference type="GO" id="GO:0046872">
    <property type="term" value="F:metal ion binding"/>
    <property type="evidence" value="ECO:0007669"/>
    <property type="project" value="UniProtKB-KW"/>
</dbReference>
<dbReference type="InterPro" id="IPR028871">
    <property type="entry name" value="BlueCu_1_BS"/>
</dbReference>
<dbReference type="PROSITE" id="PS00196">
    <property type="entry name" value="COPPER_BLUE"/>
    <property type="match status" value="1"/>
</dbReference>
<dbReference type="InterPro" id="IPR000923">
    <property type="entry name" value="BlueCu_1"/>
</dbReference>
<dbReference type="SUPFAM" id="SSF49503">
    <property type="entry name" value="Cupredoxins"/>
    <property type="match status" value="1"/>
</dbReference>
<evidence type="ECO:0000256" key="6">
    <source>
        <dbReference type="ARBA" id="ARBA00023136"/>
    </source>
</evidence>
<gene>
    <name evidence="9" type="ORF">ACFQHK_17070</name>
</gene>
<keyword evidence="3" id="KW-0479">Metal-binding</keyword>
<organism evidence="9 10">
    <name type="scientific">Halomarina ordinaria</name>
    <dbReference type="NCBI Taxonomy" id="3033939"/>
    <lineage>
        <taxon>Archaea</taxon>
        <taxon>Methanobacteriati</taxon>
        <taxon>Methanobacteriota</taxon>
        <taxon>Stenosarchaea group</taxon>
        <taxon>Halobacteria</taxon>
        <taxon>Halobacteriales</taxon>
        <taxon>Natronomonadaceae</taxon>
        <taxon>Halomarina</taxon>
    </lineage>
</organism>
<keyword evidence="4" id="KW-0249">Electron transport</keyword>
<evidence type="ECO:0000259" key="8">
    <source>
        <dbReference type="Pfam" id="PF00127"/>
    </source>
</evidence>
<keyword evidence="2" id="KW-0813">Transport</keyword>
<comment type="subcellular location">
    <subcellularLocation>
        <location evidence="1">Membrane</location>
    </subcellularLocation>
</comment>
<name>A0ABD5UCH8_9EURY</name>
<dbReference type="Gene3D" id="2.60.40.420">
    <property type="entry name" value="Cupredoxins - blue copper proteins"/>
    <property type="match status" value="1"/>
</dbReference>
<dbReference type="Proteomes" id="UP001596406">
    <property type="component" value="Unassembled WGS sequence"/>
</dbReference>
<dbReference type="RefSeq" id="WP_304449912.1">
    <property type="nucleotide sequence ID" value="NZ_JARRAH010000003.1"/>
</dbReference>
<keyword evidence="10" id="KW-1185">Reference proteome</keyword>
<dbReference type="PANTHER" id="PTHR34192">
    <property type="entry name" value="PLASTOCYANIN MAJOR ISOFORM, CHLOROPLASTIC-RELATED"/>
    <property type="match status" value="1"/>
</dbReference>
<dbReference type="InterPro" id="IPR006311">
    <property type="entry name" value="TAT_signal"/>
</dbReference>
<dbReference type="GO" id="GO:0016020">
    <property type="term" value="C:membrane"/>
    <property type="evidence" value="ECO:0007669"/>
    <property type="project" value="UniProtKB-SubCell"/>
</dbReference>
<keyword evidence="6 7" id="KW-0472">Membrane</keyword>
<evidence type="ECO:0000256" key="7">
    <source>
        <dbReference type="SAM" id="Phobius"/>
    </source>
</evidence>
<feature type="domain" description="Blue (type 1) copper" evidence="8">
    <location>
        <begin position="46"/>
        <end position="148"/>
    </location>
</feature>
<evidence type="ECO:0000256" key="5">
    <source>
        <dbReference type="ARBA" id="ARBA00023008"/>
    </source>
</evidence>
<comment type="caution">
    <text evidence="9">The sequence shown here is derived from an EMBL/GenBank/DDBJ whole genome shotgun (WGS) entry which is preliminary data.</text>
</comment>
<evidence type="ECO:0000256" key="3">
    <source>
        <dbReference type="ARBA" id="ARBA00022723"/>
    </source>
</evidence>
<dbReference type="AlphaFoldDB" id="A0ABD5UCH8"/>
<dbReference type="EMBL" id="JBHSXM010000003">
    <property type="protein sequence ID" value="MFC6838195.1"/>
    <property type="molecule type" value="Genomic_DNA"/>
</dbReference>
<dbReference type="InterPro" id="IPR008972">
    <property type="entry name" value="Cupredoxin"/>
</dbReference>
<dbReference type="PANTHER" id="PTHR34192:SF10">
    <property type="entry name" value="PLASTOCYANIN MAJOR ISOFORM, CHLOROPLASTIC-RELATED"/>
    <property type="match status" value="1"/>
</dbReference>
<dbReference type="PROSITE" id="PS51318">
    <property type="entry name" value="TAT"/>
    <property type="match status" value="1"/>
</dbReference>